<organism evidence="2 3">
    <name type="scientific">Gemmata palustris</name>
    <dbReference type="NCBI Taxonomy" id="2822762"/>
    <lineage>
        <taxon>Bacteria</taxon>
        <taxon>Pseudomonadati</taxon>
        <taxon>Planctomycetota</taxon>
        <taxon>Planctomycetia</taxon>
        <taxon>Gemmatales</taxon>
        <taxon>Gemmataceae</taxon>
        <taxon>Gemmata</taxon>
    </lineage>
</organism>
<reference evidence="2 3" key="1">
    <citation type="submission" date="2021-04" db="EMBL/GenBank/DDBJ databases">
        <authorList>
            <person name="Ivanova A."/>
        </authorList>
    </citation>
    <scope>NUCLEOTIDE SEQUENCE [LARGE SCALE GENOMIC DNA]</scope>
    <source>
        <strain evidence="2 3">G18</strain>
    </source>
</reference>
<sequence>MSFRVSAIIAAVAVMGFGALDPVGAQPQVPVRPRNTQFQSIFGGGRPVLATPGQGFLGQNQPVVNPNGPQVPGFAFPGQTLSPQGFTGGAYSADAQLPPTGVVGSFNNLGHWYGGNSGNYGHWYQNGIANGRGVLGYGGGSGGTFAGGGVGPTVGNSARPRSALGSVGGTALGVGAAVGSFRR</sequence>
<proteinExistence type="predicted"/>
<evidence type="ECO:0000313" key="2">
    <source>
        <dbReference type="EMBL" id="MBP3959230.1"/>
    </source>
</evidence>
<evidence type="ECO:0000313" key="3">
    <source>
        <dbReference type="Proteomes" id="UP000676565"/>
    </source>
</evidence>
<keyword evidence="3" id="KW-1185">Reference proteome</keyword>
<dbReference type="RefSeq" id="WP_210659830.1">
    <property type="nucleotide sequence ID" value="NZ_JAGKQQ010000001.1"/>
</dbReference>
<dbReference type="Proteomes" id="UP000676565">
    <property type="component" value="Unassembled WGS sequence"/>
</dbReference>
<keyword evidence="1" id="KW-0732">Signal</keyword>
<accession>A0ABS5BZS1</accession>
<feature type="chain" id="PRO_5047448045" evidence="1">
    <location>
        <begin position="26"/>
        <end position="183"/>
    </location>
</feature>
<feature type="signal peptide" evidence="1">
    <location>
        <begin position="1"/>
        <end position="25"/>
    </location>
</feature>
<name>A0ABS5BZS1_9BACT</name>
<gene>
    <name evidence="2" type="ORF">J8F10_28635</name>
</gene>
<comment type="caution">
    <text evidence="2">The sequence shown here is derived from an EMBL/GenBank/DDBJ whole genome shotgun (WGS) entry which is preliminary data.</text>
</comment>
<evidence type="ECO:0000256" key="1">
    <source>
        <dbReference type="SAM" id="SignalP"/>
    </source>
</evidence>
<dbReference type="EMBL" id="JAGKQQ010000001">
    <property type="protein sequence ID" value="MBP3959230.1"/>
    <property type="molecule type" value="Genomic_DNA"/>
</dbReference>
<protein>
    <submittedName>
        <fullName evidence="2">Uncharacterized protein</fullName>
    </submittedName>
</protein>